<keyword evidence="6 7" id="KW-0408">Iron</keyword>
<organism evidence="9 10">
    <name type="scientific">Arenimonas maotaiensis</name>
    <dbReference type="NCBI Taxonomy" id="1446479"/>
    <lineage>
        <taxon>Bacteria</taxon>
        <taxon>Pseudomonadati</taxon>
        <taxon>Pseudomonadota</taxon>
        <taxon>Gammaproteobacteria</taxon>
        <taxon>Lysobacterales</taxon>
        <taxon>Lysobacteraceae</taxon>
        <taxon>Arenimonas</taxon>
    </lineage>
</organism>
<reference evidence="9" key="1">
    <citation type="journal article" date="2014" name="Int. J. Syst. Evol. Microbiol.">
        <title>Complete genome sequence of Corynebacterium casei LMG S-19264T (=DSM 44701T), isolated from a smear-ripened cheese.</title>
        <authorList>
            <consortium name="US DOE Joint Genome Institute (JGI-PGF)"/>
            <person name="Walter F."/>
            <person name="Albersmeier A."/>
            <person name="Kalinowski J."/>
            <person name="Ruckert C."/>
        </authorList>
    </citation>
    <scope>NUCLEOTIDE SEQUENCE</scope>
    <source>
        <strain evidence="9">CGMCC 1.12726</strain>
    </source>
</reference>
<reference evidence="9" key="2">
    <citation type="submission" date="2020-09" db="EMBL/GenBank/DDBJ databases">
        <authorList>
            <person name="Sun Q."/>
            <person name="Zhou Y."/>
        </authorList>
    </citation>
    <scope>NUCLEOTIDE SEQUENCE</scope>
    <source>
        <strain evidence="9">CGMCC 1.12726</strain>
    </source>
</reference>
<evidence type="ECO:0000313" key="9">
    <source>
        <dbReference type="EMBL" id="GGF92770.1"/>
    </source>
</evidence>
<keyword evidence="5" id="KW-0201">Cytochrome c-type biogenesis</keyword>
<dbReference type="PANTHER" id="PTHR47870:SF1">
    <property type="entry name" value="CYTOCHROME C-TYPE BIOGENESIS PROTEIN CCMH"/>
    <property type="match status" value="1"/>
</dbReference>
<evidence type="ECO:0000256" key="7">
    <source>
        <dbReference type="RuleBase" id="RU364112"/>
    </source>
</evidence>
<dbReference type="InterPro" id="IPR038297">
    <property type="entry name" value="CcmH/CycL/NrfF/Ccl2_sf"/>
</dbReference>
<evidence type="ECO:0000256" key="3">
    <source>
        <dbReference type="ARBA" id="ARBA00022723"/>
    </source>
</evidence>
<proteinExistence type="inferred from homology"/>
<evidence type="ECO:0000256" key="5">
    <source>
        <dbReference type="ARBA" id="ARBA00022748"/>
    </source>
</evidence>
<keyword evidence="2 7" id="KW-0349">Heme</keyword>
<feature type="signal peptide" evidence="7">
    <location>
        <begin position="1"/>
        <end position="18"/>
    </location>
</feature>
<evidence type="ECO:0000256" key="6">
    <source>
        <dbReference type="ARBA" id="ARBA00023004"/>
    </source>
</evidence>
<comment type="function">
    <text evidence="7">Possible subunit of a heme lyase.</text>
</comment>
<dbReference type="AlphaFoldDB" id="A0A917FNE6"/>
<comment type="caution">
    <text evidence="9">The sequence shown here is derived from an EMBL/GenBank/DDBJ whole genome shotgun (WGS) entry which is preliminary data.</text>
</comment>
<dbReference type="GO" id="GO:0017004">
    <property type="term" value="P:cytochrome complex assembly"/>
    <property type="evidence" value="ECO:0007669"/>
    <property type="project" value="UniProtKB-KW"/>
</dbReference>
<keyword evidence="7" id="KW-0472">Membrane</keyword>
<sequence length="139" mass="15669">MRTLLVLLALLLGQTAAALEPVDYRSAAEEQRFKALTAELRCVMCQNQSIADSNAPIAHDLRREVLALMREGRSNDEIKQYLVERYTDFVLYEPPMRGGNWLLWVGPFLILLAGGIAVYRIIRRKQPAAAAPAADNEEW</sequence>
<dbReference type="Proteomes" id="UP000632858">
    <property type="component" value="Unassembled WGS sequence"/>
</dbReference>
<keyword evidence="4 7" id="KW-0732">Signal</keyword>
<evidence type="ECO:0000256" key="2">
    <source>
        <dbReference type="ARBA" id="ARBA00022617"/>
    </source>
</evidence>
<dbReference type="PANTHER" id="PTHR47870">
    <property type="entry name" value="CYTOCHROME C-TYPE BIOGENESIS PROTEIN CCMH"/>
    <property type="match status" value="1"/>
</dbReference>
<dbReference type="GO" id="GO:0046872">
    <property type="term" value="F:metal ion binding"/>
    <property type="evidence" value="ECO:0007669"/>
    <property type="project" value="UniProtKB-KW"/>
</dbReference>
<dbReference type="Gene3D" id="1.10.8.640">
    <property type="entry name" value="Cytochrome C biogenesis protein"/>
    <property type="match status" value="1"/>
</dbReference>
<accession>A0A917FNE6</accession>
<feature type="transmembrane region" description="Helical" evidence="7">
    <location>
        <begin position="101"/>
        <end position="122"/>
    </location>
</feature>
<evidence type="ECO:0000313" key="10">
    <source>
        <dbReference type="Proteomes" id="UP000632858"/>
    </source>
</evidence>
<evidence type="ECO:0000256" key="1">
    <source>
        <dbReference type="ARBA" id="ARBA00010342"/>
    </source>
</evidence>
<dbReference type="RefSeq" id="WP_188449114.1">
    <property type="nucleotide sequence ID" value="NZ_BMFO01000002.1"/>
</dbReference>
<keyword evidence="7" id="KW-1133">Transmembrane helix</keyword>
<dbReference type="EMBL" id="BMFO01000002">
    <property type="protein sequence ID" value="GGF92770.1"/>
    <property type="molecule type" value="Genomic_DNA"/>
</dbReference>
<protein>
    <recommendedName>
        <fullName evidence="7">Cytochrome c-type biogenesis protein</fullName>
    </recommendedName>
</protein>
<dbReference type="CDD" id="cd16378">
    <property type="entry name" value="CcmH_N"/>
    <property type="match status" value="1"/>
</dbReference>
<feature type="domain" description="CcmH/CycL/Ccl2/NrfF N-terminal" evidence="8">
    <location>
        <begin position="6"/>
        <end position="137"/>
    </location>
</feature>
<dbReference type="Pfam" id="PF03918">
    <property type="entry name" value="CcmH"/>
    <property type="match status" value="1"/>
</dbReference>
<comment type="similarity">
    <text evidence="1 7">Belongs to the CcmH/CycL/Ccl2/NrfF family.</text>
</comment>
<dbReference type="InterPro" id="IPR051263">
    <property type="entry name" value="C-type_cytochrome_biogenesis"/>
</dbReference>
<name>A0A917FNE6_9GAMM</name>
<dbReference type="InterPro" id="IPR005616">
    <property type="entry name" value="CcmH/CycL/Ccl2/NrfF_N"/>
</dbReference>
<keyword evidence="10" id="KW-1185">Reference proteome</keyword>
<evidence type="ECO:0000259" key="8">
    <source>
        <dbReference type="Pfam" id="PF03918"/>
    </source>
</evidence>
<evidence type="ECO:0000256" key="4">
    <source>
        <dbReference type="ARBA" id="ARBA00022729"/>
    </source>
</evidence>
<dbReference type="FunFam" id="1.10.8.640:FF:000001">
    <property type="entry name" value="Cytochrome c-type biogenesis protein"/>
    <property type="match status" value="1"/>
</dbReference>
<feature type="chain" id="PRO_5038156833" description="Cytochrome c-type biogenesis protein" evidence="7">
    <location>
        <begin position="19"/>
        <end position="139"/>
    </location>
</feature>
<dbReference type="GO" id="GO:0005886">
    <property type="term" value="C:plasma membrane"/>
    <property type="evidence" value="ECO:0007669"/>
    <property type="project" value="TreeGrafter"/>
</dbReference>
<gene>
    <name evidence="9" type="primary">cycL</name>
    <name evidence="9" type="ORF">GCM10010960_13350</name>
</gene>
<keyword evidence="7" id="KW-0812">Transmembrane</keyword>
<keyword evidence="3 7" id="KW-0479">Metal-binding</keyword>